<dbReference type="EMBL" id="JAAIWN010000003">
    <property type="protein sequence ID" value="NEY80355.1"/>
    <property type="molecule type" value="Genomic_DNA"/>
</dbReference>
<proteinExistence type="inferred from homology"/>
<dbReference type="GO" id="GO:0004803">
    <property type="term" value="F:transposase activity"/>
    <property type="evidence" value="ECO:0007669"/>
    <property type="project" value="UniProtKB-UniRule"/>
</dbReference>
<dbReference type="Proteomes" id="UP000472971">
    <property type="component" value="Unassembled WGS sequence"/>
</dbReference>
<sequence length="405" mass="46734">MQNKTNLLAKELAKDCRTVEDIQGKLKELFKETIQHVFEAEIDDQLGYAKHDNAGDHSGNSRNGYSKKTIKTKFGNAELSIPRDRKGEYEPQIIKKYETTANGLEDQIIGLYSKGMSTRDIEDQMKDLYGIDISPAMVSKVTDKIMPLIAEWQSRPLDRVYPIVFLDAIHFKVRKENRIVNKAAYSVLGINLSGHKEILGIWIGENESASFWLGVCNDLKNRGVQDILIACKDYLSGFSEAIHSVFPQTDIQLCVIHQIRNSMKYVSYKEQKAVMADLKKVYQALTLEEAELEFSNFNEKWGKKHPIIIKSWEANWLELTAYFSYPAEIRRLIYTTNTIEGYHRQLRKVTKTKTAYPTDESLKKIIYLATMEISKKWTMPVRAWKECISQLAIIFEDRIKDELII</sequence>
<comment type="caution">
    <text evidence="8">The sequence shown here is derived from an EMBL/GenBank/DDBJ whole genome shotgun (WGS) entry which is preliminary data.</text>
</comment>
<keyword evidence="9" id="KW-1185">Reference proteome</keyword>
<dbReference type="NCBIfam" id="NF033543">
    <property type="entry name" value="transpos_IS256"/>
    <property type="match status" value="1"/>
</dbReference>
<keyword evidence="4 6" id="KW-0238">DNA-binding</keyword>
<dbReference type="EMBL" id="JACEIO010000003">
    <property type="protein sequence ID" value="MBA4535980.1"/>
    <property type="molecule type" value="Genomic_DNA"/>
</dbReference>
<evidence type="ECO:0000313" key="8">
    <source>
        <dbReference type="EMBL" id="NEY80355.1"/>
    </source>
</evidence>
<keyword evidence="5 6" id="KW-0233">DNA recombination</keyword>
<keyword evidence="6" id="KW-0814">Transposable element</keyword>
<dbReference type="PANTHER" id="PTHR33217">
    <property type="entry name" value="TRANSPOSASE FOR INSERTION SEQUENCE ELEMENT IS1081"/>
    <property type="match status" value="1"/>
</dbReference>
<dbReference type="AlphaFoldDB" id="A0A6B3VVP7"/>
<dbReference type="PROSITE" id="PS01007">
    <property type="entry name" value="TRANSPOSASE_MUTATOR"/>
    <property type="match status" value="1"/>
</dbReference>
<evidence type="ECO:0000256" key="4">
    <source>
        <dbReference type="ARBA" id="ARBA00023125"/>
    </source>
</evidence>
<gene>
    <name evidence="8" type="ORF">G4D64_02205</name>
    <name evidence="7" type="ORF">H1Z61_02210</name>
</gene>
<dbReference type="InterPro" id="IPR001207">
    <property type="entry name" value="Transposase_mutator"/>
</dbReference>
<organism evidence="8 9">
    <name type="scientific">Bacillus aquiflavi</name>
    <dbReference type="NCBI Taxonomy" id="2672567"/>
    <lineage>
        <taxon>Bacteria</taxon>
        <taxon>Bacillati</taxon>
        <taxon>Bacillota</taxon>
        <taxon>Bacilli</taxon>
        <taxon>Bacillales</taxon>
        <taxon>Bacillaceae</taxon>
        <taxon>Bacillus</taxon>
    </lineage>
</organism>
<dbReference type="GO" id="GO:0006313">
    <property type="term" value="P:DNA transposition"/>
    <property type="evidence" value="ECO:0007669"/>
    <property type="project" value="UniProtKB-UniRule"/>
</dbReference>
<evidence type="ECO:0000256" key="5">
    <source>
        <dbReference type="ARBA" id="ARBA00023172"/>
    </source>
</evidence>
<evidence type="ECO:0000313" key="9">
    <source>
        <dbReference type="Proteomes" id="UP000472971"/>
    </source>
</evidence>
<evidence type="ECO:0000256" key="3">
    <source>
        <dbReference type="ARBA" id="ARBA00022578"/>
    </source>
</evidence>
<evidence type="ECO:0000313" key="10">
    <source>
        <dbReference type="Proteomes" id="UP000570010"/>
    </source>
</evidence>
<keyword evidence="3 6" id="KW-0815">Transposition</keyword>
<evidence type="ECO:0000256" key="1">
    <source>
        <dbReference type="ARBA" id="ARBA00002190"/>
    </source>
</evidence>
<name>A0A6B3VVP7_9BACI</name>
<evidence type="ECO:0000256" key="6">
    <source>
        <dbReference type="RuleBase" id="RU365089"/>
    </source>
</evidence>
<dbReference type="RefSeq" id="WP_163239665.1">
    <property type="nucleotide sequence ID" value="NZ_JAAIWN010000003.1"/>
</dbReference>
<comment type="function">
    <text evidence="1 6">Required for the transposition of the insertion element.</text>
</comment>
<comment type="similarity">
    <text evidence="2 6">Belongs to the transposase mutator family.</text>
</comment>
<dbReference type="Proteomes" id="UP000570010">
    <property type="component" value="Unassembled WGS sequence"/>
</dbReference>
<dbReference type="Pfam" id="PF00872">
    <property type="entry name" value="Transposase_mut"/>
    <property type="match status" value="1"/>
</dbReference>
<dbReference type="GO" id="GO:0003677">
    <property type="term" value="F:DNA binding"/>
    <property type="evidence" value="ECO:0007669"/>
    <property type="project" value="UniProtKB-UniRule"/>
</dbReference>
<dbReference type="PANTHER" id="PTHR33217:SF8">
    <property type="entry name" value="MUTATOR FAMILY TRANSPOSASE"/>
    <property type="match status" value="1"/>
</dbReference>
<reference evidence="7 10" key="2">
    <citation type="submission" date="2020-07" db="EMBL/GenBank/DDBJ databases">
        <authorList>
            <person name="Feng H."/>
        </authorList>
    </citation>
    <scope>NUCLEOTIDE SEQUENCE [LARGE SCALE GENOMIC DNA]</scope>
    <source>
        <strain evidence="10">s-12</strain>
        <strain evidence="7">S-12</strain>
    </source>
</reference>
<evidence type="ECO:0000313" key="7">
    <source>
        <dbReference type="EMBL" id="MBA4535980.1"/>
    </source>
</evidence>
<reference evidence="8 9" key="1">
    <citation type="submission" date="2020-02" db="EMBL/GenBank/DDBJ databases">
        <title>Bacillus aquiflavi sp. nov., isolated from yellow water of strong flavor Chinese baijiu in Yibin region of China.</title>
        <authorList>
            <person name="Xie J."/>
        </authorList>
    </citation>
    <scope>NUCLEOTIDE SEQUENCE [LARGE SCALE GENOMIC DNA]</scope>
    <source>
        <strain evidence="8 9">3H-10</strain>
    </source>
</reference>
<protein>
    <recommendedName>
        <fullName evidence="6">Mutator family transposase</fullName>
    </recommendedName>
</protein>
<accession>A0A6B3VVP7</accession>
<evidence type="ECO:0000256" key="2">
    <source>
        <dbReference type="ARBA" id="ARBA00010961"/>
    </source>
</evidence>